<evidence type="ECO:0000313" key="2">
    <source>
        <dbReference type="Proteomes" id="UP000319004"/>
    </source>
</evidence>
<keyword evidence="2" id="KW-1185">Reference proteome</keyword>
<dbReference type="AlphaFoldDB" id="A0A518I147"/>
<organism evidence="1 2">
    <name type="scientific">Stieleria neptunia</name>
    <dbReference type="NCBI Taxonomy" id="2527979"/>
    <lineage>
        <taxon>Bacteria</taxon>
        <taxon>Pseudomonadati</taxon>
        <taxon>Planctomycetota</taxon>
        <taxon>Planctomycetia</taxon>
        <taxon>Pirellulales</taxon>
        <taxon>Pirellulaceae</taxon>
        <taxon>Stieleria</taxon>
    </lineage>
</organism>
<name>A0A518I147_9BACT</name>
<evidence type="ECO:0000313" key="1">
    <source>
        <dbReference type="EMBL" id="QDV46849.1"/>
    </source>
</evidence>
<sequence>MTRGDQCETATTLARTVAITRRRRVIYHFMQLDFAARRASRGYATFS</sequence>
<reference evidence="1 2" key="1">
    <citation type="submission" date="2019-03" db="EMBL/GenBank/DDBJ databases">
        <title>Deep-cultivation of Planctomycetes and their phenomic and genomic characterization uncovers novel biology.</title>
        <authorList>
            <person name="Wiegand S."/>
            <person name="Jogler M."/>
            <person name="Boedeker C."/>
            <person name="Pinto D."/>
            <person name="Vollmers J."/>
            <person name="Rivas-Marin E."/>
            <person name="Kohn T."/>
            <person name="Peeters S.H."/>
            <person name="Heuer A."/>
            <person name="Rast P."/>
            <person name="Oberbeckmann S."/>
            <person name="Bunk B."/>
            <person name="Jeske O."/>
            <person name="Meyerdierks A."/>
            <person name="Storesund J.E."/>
            <person name="Kallscheuer N."/>
            <person name="Luecker S."/>
            <person name="Lage O.M."/>
            <person name="Pohl T."/>
            <person name="Merkel B.J."/>
            <person name="Hornburger P."/>
            <person name="Mueller R.-W."/>
            <person name="Bruemmer F."/>
            <person name="Labrenz M."/>
            <person name="Spormann A.M."/>
            <person name="Op den Camp H."/>
            <person name="Overmann J."/>
            <person name="Amann R."/>
            <person name="Jetten M.S.M."/>
            <person name="Mascher T."/>
            <person name="Medema M.H."/>
            <person name="Devos D.P."/>
            <person name="Kaster A.-K."/>
            <person name="Ovreas L."/>
            <person name="Rohde M."/>
            <person name="Galperin M.Y."/>
            <person name="Jogler C."/>
        </authorList>
    </citation>
    <scope>NUCLEOTIDE SEQUENCE [LARGE SCALE GENOMIC DNA]</scope>
    <source>
        <strain evidence="1 2">Enr13</strain>
    </source>
</reference>
<dbReference type="EMBL" id="CP037423">
    <property type="protein sequence ID" value="QDV46849.1"/>
    <property type="molecule type" value="Genomic_DNA"/>
</dbReference>
<proteinExistence type="predicted"/>
<dbReference type="KEGG" id="snep:Enr13x_67580"/>
<dbReference type="Proteomes" id="UP000319004">
    <property type="component" value="Chromosome"/>
</dbReference>
<accession>A0A518I147</accession>
<gene>
    <name evidence="1" type="ORF">Enr13x_67580</name>
</gene>
<protein>
    <submittedName>
        <fullName evidence="1">Uncharacterized protein</fullName>
    </submittedName>
</protein>